<protein>
    <recommendedName>
        <fullName evidence="6">FAD-binding domain-containing protein</fullName>
    </recommendedName>
</protein>
<keyword evidence="4" id="KW-0503">Monooxygenase</keyword>
<sequence>MDTEPPQRHFLEGKTIIVAGAGIAGSAFVVALRKLWNPRLKEPTIILYDRDSSDVTAQREGYTLSLAGYDNSGGLVVLKKLGLLEDALEKAVSGLNNGGAFKIWGPAWNEYASFRHKPVEGLPSASVRIARKDLRQVLHNNLRPTDSIQWNSCCISAHRLQDGRVSVQVARGSGESEVISQETCDLLIAADGAHSKLRTYLRPEDTLEFAGAILRGGISRFDGPAPTPVNRDWGFMLSGTGVSCFFSPVDQNSLVWGVGHLEADQLPRLDLNNEEMVQQVIERALELGKDLQEPFGNIVSHTDPNTVFALNAHDKKPFRHEELDIVPAIFIGDSNHAVSPFAGFGANLALCDAWDLADHLCNGQSLDGSMIAYDEVAVPRALAILQRSRERLISGHTGNRREQQLQKREVKLA</sequence>
<keyword evidence="1" id="KW-0285">Flavoprotein</keyword>
<organism evidence="7 8">
    <name type="scientific">Fusarium coffeatum</name>
    <dbReference type="NCBI Taxonomy" id="231269"/>
    <lineage>
        <taxon>Eukaryota</taxon>
        <taxon>Fungi</taxon>
        <taxon>Dikarya</taxon>
        <taxon>Ascomycota</taxon>
        <taxon>Pezizomycotina</taxon>
        <taxon>Sordariomycetes</taxon>
        <taxon>Hypocreomycetidae</taxon>
        <taxon>Hypocreales</taxon>
        <taxon>Nectriaceae</taxon>
        <taxon>Fusarium</taxon>
        <taxon>Fusarium incarnatum-equiseti species complex</taxon>
    </lineage>
</organism>
<keyword evidence="5" id="KW-1133">Transmembrane helix</keyword>
<evidence type="ECO:0000256" key="2">
    <source>
        <dbReference type="ARBA" id="ARBA00022827"/>
    </source>
</evidence>
<keyword evidence="3" id="KW-0560">Oxidoreductase</keyword>
<dbReference type="SUPFAM" id="SSF51905">
    <property type="entry name" value="FAD/NAD(P)-binding domain"/>
    <property type="match status" value="1"/>
</dbReference>
<evidence type="ECO:0000256" key="5">
    <source>
        <dbReference type="SAM" id="Phobius"/>
    </source>
</evidence>
<dbReference type="EMBL" id="QKXC01000229">
    <property type="protein sequence ID" value="RBR10744.1"/>
    <property type="molecule type" value="Genomic_DNA"/>
</dbReference>
<evidence type="ECO:0000313" key="7">
    <source>
        <dbReference type="EMBL" id="RBR10744.1"/>
    </source>
</evidence>
<dbReference type="PANTHER" id="PTHR46972">
    <property type="entry name" value="MONOOXYGENASE ASQM-RELATED"/>
    <property type="match status" value="1"/>
</dbReference>
<dbReference type="OrthoDB" id="655030at2759"/>
<name>A0A366R0P3_9HYPO</name>
<evidence type="ECO:0000259" key="6">
    <source>
        <dbReference type="Pfam" id="PF01494"/>
    </source>
</evidence>
<evidence type="ECO:0000313" key="8">
    <source>
        <dbReference type="Proteomes" id="UP000253153"/>
    </source>
</evidence>
<dbReference type="GeneID" id="41998761"/>
<feature type="transmembrane region" description="Helical" evidence="5">
    <location>
        <begin position="15"/>
        <end position="32"/>
    </location>
</feature>
<dbReference type="RefSeq" id="XP_031012457.1">
    <property type="nucleotide sequence ID" value="XM_031163465.1"/>
</dbReference>
<gene>
    <name evidence="7" type="ORF">FIESC28_09328</name>
</gene>
<dbReference type="InterPro" id="IPR036188">
    <property type="entry name" value="FAD/NAD-bd_sf"/>
</dbReference>
<dbReference type="PRINTS" id="PR00420">
    <property type="entry name" value="RNGMNOXGNASE"/>
</dbReference>
<dbReference type="GO" id="GO:0071949">
    <property type="term" value="F:FAD binding"/>
    <property type="evidence" value="ECO:0007669"/>
    <property type="project" value="InterPro"/>
</dbReference>
<evidence type="ECO:0000256" key="1">
    <source>
        <dbReference type="ARBA" id="ARBA00022630"/>
    </source>
</evidence>
<proteinExistence type="predicted"/>
<dbReference type="Pfam" id="PF01494">
    <property type="entry name" value="FAD_binding_3"/>
    <property type="match status" value="1"/>
</dbReference>
<dbReference type="Proteomes" id="UP000253153">
    <property type="component" value="Unassembled WGS sequence"/>
</dbReference>
<feature type="domain" description="FAD-binding" evidence="6">
    <location>
        <begin position="58"/>
        <end position="387"/>
    </location>
</feature>
<dbReference type="GO" id="GO:0004497">
    <property type="term" value="F:monooxygenase activity"/>
    <property type="evidence" value="ECO:0007669"/>
    <property type="project" value="UniProtKB-KW"/>
</dbReference>
<reference evidence="7 8" key="1">
    <citation type="submission" date="2018-06" db="EMBL/GenBank/DDBJ databases">
        <title>Fusarium incarnatum-equiseti species complex species 28.</title>
        <authorList>
            <person name="Gardiner D.M."/>
        </authorList>
    </citation>
    <scope>NUCLEOTIDE SEQUENCE [LARGE SCALE GENOMIC DNA]</scope>
    <source>
        <strain evidence="7 8">FIESC_28</strain>
    </source>
</reference>
<keyword evidence="5" id="KW-0812">Transmembrane</keyword>
<dbReference type="PANTHER" id="PTHR46972:SF1">
    <property type="entry name" value="FAD DEPENDENT OXIDOREDUCTASE DOMAIN-CONTAINING PROTEIN"/>
    <property type="match status" value="1"/>
</dbReference>
<dbReference type="Gene3D" id="3.50.50.60">
    <property type="entry name" value="FAD/NAD(P)-binding domain"/>
    <property type="match status" value="1"/>
</dbReference>
<dbReference type="InterPro" id="IPR002938">
    <property type="entry name" value="FAD-bd"/>
</dbReference>
<comment type="caution">
    <text evidence="7">The sequence shown here is derived from an EMBL/GenBank/DDBJ whole genome shotgun (WGS) entry which is preliminary data.</text>
</comment>
<keyword evidence="8" id="KW-1185">Reference proteome</keyword>
<evidence type="ECO:0000256" key="3">
    <source>
        <dbReference type="ARBA" id="ARBA00023002"/>
    </source>
</evidence>
<keyword evidence="2" id="KW-0274">FAD</keyword>
<evidence type="ECO:0000256" key="4">
    <source>
        <dbReference type="ARBA" id="ARBA00023033"/>
    </source>
</evidence>
<dbReference type="AlphaFoldDB" id="A0A366R0P3"/>
<keyword evidence="5" id="KW-0472">Membrane</keyword>
<accession>A0A366R0P3</accession>